<reference evidence="1" key="2">
    <citation type="submission" date="2014-07" db="EMBL/GenBank/DDBJ databases">
        <authorList>
            <person name="Hull J."/>
        </authorList>
    </citation>
    <scope>NUCLEOTIDE SEQUENCE</scope>
</reference>
<feature type="non-terminal residue" evidence="1">
    <location>
        <position position="114"/>
    </location>
</feature>
<dbReference type="EMBL" id="GBHO01020166">
    <property type="protein sequence ID" value="JAG23438.1"/>
    <property type="molecule type" value="Transcribed_RNA"/>
</dbReference>
<evidence type="ECO:0000313" key="1">
    <source>
        <dbReference type="EMBL" id="JAG23438.1"/>
    </source>
</evidence>
<name>A0A0A9XX47_LYGHE</name>
<sequence length="114" mass="12712">EELKSRSRSVSSIAGLSASGFASTFAEVFEKRLPRYPSEIFYGYLSCAPRMSNDFTLREVSVERVHSAIVSLKSSKSLDYFGVNTVMLKNVADLVIEPLTYIINLCFKLGEFPS</sequence>
<reference evidence="1" key="1">
    <citation type="journal article" date="2014" name="PLoS ONE">
        <title>Transcriptome-Based Identification of ABC Transporters in the Western Tarnished Plant Bug Lygus hesperus.</title>
        <authorList>
            <person name="Hull J.J."/>
            <person name="Chaney K."/>
            <person name="Geib S.M."/>
            <person name="Fabrick J.A."/>
            <person name="Brent C.S."/>
            <person name="Walsh D."/>
            <person name="Lavine L.C."/>
        </authorList>
    </citation>
    <scope>NUCLEOTIDE SEQUENCE</scope>
</reference>
<protein>
    <submittedName>
        <fullName evidence="1">Ubiquitin carboxyl-terminal hydrolase 48</fullName>
    </submittedName>
</protein>
<gene>
    <name evidence="1" type="primary">USP48_3</name>
    <name evidence="1" type="ORF">CM83_952</name>
</gene>
<dbReference type="GO" id="GO:0016787">
    <property type="term" value="F:hydrolase activity"/>
    <property type="evidence" value="ECO:0007669"/>
    <property type="project" value="UniProtKB-KW"/>
</dbReference>
<dbReference type="AlphaFoldDB" id="A0A0A9XX47"/>
<keyword evidence="1" id="KW-0378">Hydrolase</keyword>
<organism evidence="1">
    <name type="scientific">Lygus hesperus</name>
    <name type="common">Western plant bug</name>
    <dbReference type="NCBI Taxonomy" id="30085"/>
    <lineage>
        <taxon>Eukaryota</taxon>
        <taxon>Metazoa</taxon>
        <taxon>Ecdysozoa</taxon>
        <taxon>Arthropoda</taxon>
        <taxon>Hexapoda</taxon>
        <taxon>Insecta</taxon>
        <taxon>Pterygota</taxon>
        <taxon>Neoptera</taxon>
        <taxon>Paraneoptera</taxon>
        <taxon>Hemiptera</taxon>
        <taxon>Heteroptera</taxon>
        <taxon>Panheteroptera</taxon>
        <taxon>Cimicomorpha</taxon>
        <taxon>Miridae</taxon>
        <taxon>Mirini</taxon>
        <taxon>Lygus</taxon>
    </lineage>
</organism>
<accession>A0A0A9XX47</accession>
<feature type="non-terminal residue" evidence="1">
    <location>
        <position position="1"/>
    </location>
</feature>
<proteinExistence type="predicted"/>